<dbReference type="InterPro" id="IPR041479">
    <property type="entry name" value="TetR_CgmR_C"/>
</dbReference>
<dbReference type="PANTHER" id="PTHR47506:SF6">
    <property type="entry name" value="HTH-TYPE TRANSCRIPTIONAL REPRESSOR NEMR"/>
    <property type="match status" value="1"/>
</dbReference>
<dbReference type="STRING" id="494026.PGLA_05940"/>
<gene>
    <name evidence="6" type="ORF">PGLA_05940</name>
</gene>
<evidence type="ECO:0000256" key="2">
    <source>
        <dbReference type="ARBA" id="ARBA00023125"/>
    </source>
</evidence>
<feature type="DNA-binding region" description="H-T-H motif" evidence="4">
    <location>
        <begin position="30"/>
        <end position="49"/>
    </location>
</feature>
<organism evidence="6 7">
    <name type="scientific">Paenibacillus glacialis</name>
    <dbReference type="NCBI Taxonomy" id="494026"/>
    <lineage>
        <taxon>Bacteria</taxon>
        <taxon>Bacillati</taxon>
        <taxon>Bacillota</taxon>
        <taxon>Bacilli</taxon>
        <taxon>Bacillales</taxon>
        <taxon>Paenibacillaceae</taxon>
        <taxon>Paenibacillus</taxon>
    </lineage>
</organism>
<proteinExistence type="predicted"/>
<dbReference type="SUPFAM" id="SSF48498">
    <property type="entry name" value="Tetracyclin repressor-like, C-terminal domain"/>
    <property type="match status" value="1"/>
</dbReference>
<evidence type="ECO:0000259" key="5">
    <source>
        <dbReference type="PROSITE" id="PS50977"/>
    </source>
</evidence>
<dbReference type="InterPro" id="IPR009057">
    <property type="entry name" value="Homeodomain-like_sf"/>
</dbReference>
<protein>
    <submittedName>
        <fullName evidence="6">Transcriptional regulator</fullName>
    </submittedName>
</protein>
<dbReference type="Proteomes" id="UP000076967">
    <property type="component" value="Unassembled WGS sequence"/>
</dbReference>
<dbReference type="GO" id="GO:0003677">
    <property type="term" value="F:DNA binding"/>
    <property type="evidence" value="ECO:0007669"/>
    <property type="project" value="UniProtKB-UniRule"/>
</dbReference>
<dbReference type="SUPFAM" id="SSF46689">
    <property type="entry name" value="Homeodomain-like"/>
    <property type="match status" value="1"/>
</dbReference>
<keyword evidence="3" id="KW-0804">Transcription</keyword>
<keyword evidence="7" id="KW-1185">Reference proteome</keyword>
<dbReference type="PRINTS" id="PR00455">
    <property type="entry name" value="HTHTETR"/>
</dbReference>
<evidence type="ECO:0000313" key="6">
    <source>
        <dbReference type="EMBL" id="OAB44208.1"/>
    </source>
</evidence>
<dbReference type="EMBL" id="LVJH01000007">
    <property type="protein sequence ID" value="OAB44208.1"/>
    <property type="molecule type" value="Genomic_DNA"/>
</dbReference>
<dbReference type="AlphaFoldDB" id="A0A168M4B7"/>
<comment type="caution">
    <text evidence="6">The sequence shown here is derived from an EMBL/GenBank/DDBJ whole genome shotgun (WGS) entry which is preliminary data.</text>
</comment>
<dbReference type="PANTHER" id="PTHR47506">
    <property type="entry name" value="TRANSCRIPTIONAL REGULATORY PROTEIN"/>
    <property type="match status" value="1"/>
</dbReference>
<keyword evidence="1" id="KW-0805">Transcription regulation</keyword>
<evidence type="ECO:0000256" key="4">
    <source>
        <dbReference type="PROSITE-ProRule" id="PRU00335"/>
    </source>
</evidence>
<keyword evidence="2 4" id="KW-0238">DNA-binding</keyword>
<evidence type="ECO:0000256" key="3">
    <source>
        <dbReference type="ARBA" id="ARBA00023163"/>
    </source>
</evidence>
<name>A0A168M4B7_9BACL</name>
<accession>A0A168M4B7</accession>
<evidence type="ECO:0000313" key="7">
    <source>
        <dbReference type="Proteomes" id="UP000076967"/>
    </source>
</evidence>
<evidence type="ECO:0000256" key="1">
    <source>
        <dbReference type="ARBA" id="ARBA00023015"/>
    </source>
</evidence>
<dbReference type="Pfam" id="PF00440">
    <property type="entry name" value="TetR_N"/>
    <property type="match status" value="1"/>
</dbReference>
<dbReference type="PROSITE" id="PS50977">
    <property type="entry name" value="HTH_TETR_2"/>
    <property type="match status" value="1"/>
</dbReference>
<sequence>MSETNKTPKRIQVLMAASKIVKELGLEHLTLDAVAKEAGISKGGLLYHFPTKDALILGMVQELTNRFSTEVDQKVKEDRKEKGKWSRAYLEATANSSNDMNSVLAAVLFTGPSVVEGLHEQYKTWQKNIENDGLNPVHSTIIRLVADGLWFTDMFGLAPPDDDLKKKIIHELTNWTGEVK</sequence>
<reference evidence="6 7" key="1">
    <citation type="submission" date="2016-03" db="EMBL/GenBank/DDBJ databases">
        <title>Draft genome sequence of Paenibacillus glacialis DSM 22343.</title>
        <authorList>
            <person name="Shin S.-K."/>
            <person name="Yi H."/>
        </authorList>
    </citation>
    <scope>NUCLEOTIDE SEQUENCE [LARGE SCALE GENOMIC DNA]</scope>
    <source>
        <strain evidence="6 7">DSM 22343</strain>
    </source>
</reference>
<dbReference type="InterPro" id="IPR036271">
    <property type="entry name" value="Tet_transcr_reg_TetR-rel_C_sf"/>
</dbReference>
<dbReference type="Pfam" id="PF17937">
    <property type="entry name" value="TetR_C_28"/>
    <property type="match status" value="1"/>
</dbReference>
<dbReference type="InterPro" id="IPR001647">
    <property type="entry name" value="HTH_TetR"/>
</dbReference>
<dbReference type="Gene3D" id="1.10.357.10">
    <property type="entry name" value="Tetracycline Repressor, domain 2"/>
    <property type="match status" value="1"/>
</dbReference>
<feature type="domain" description="HTH tetR-type" evidence="5">
    <location>
        <begin position="7"/>
        <end position="67"/>
    </location>
</feature>
<dbReference type="OrthoDB" id="9806334at2"/>